<evidence type="ECO:0000313" key="2">
    <source>
        <dbReference type="EMBL" id="NYH19998.1"/>
    </source>
</evidence>
<dbReference type="EMBL" id="JACCAS010000001">
    <property type="protein sequence ID" value="NYH20966.1"/>
    <property type="molecule type" value="Genomic_DNA"/>
</dbReference>
<organism evidence="3 4">
    <name type="scientific">Paraburkholderia bryophila</name>
    <dbReference type="NCBI Taxonomy" id="420952"/>
    <lineage>
        <taxon>Bacteria</taxon>
        <taxon>Pseudomonadati</taxon>
        <taxon>Pseudomonadota</taxon>
        <taxon>Betaproteobacteria</taxon>
        <taxon>Burkholderiales</taxon>
        <taxon>Burkholderiaceae</taxon>
        <taxon>Paraburkholderia</taxon>
    </lineage>
</organism>
<evidence type="ECO:0000256" key="1">
    <source>
        <dbReference type="SAM" id="Phobius"/>
    </source>
</evidence>
<reference evidence="4 5" key="1">
    <citation type="submission" date="2020-07" db="EMBL/GenBank/DDBJ databases">
        <title>Exploring microbial biodiversity for novel pathways involved in the catabolism of aromatic compounds derived from lignin.</title>
        <authorList>
            <person name="Elkins J."/>
        </authorList>
    </citation>
    <scope>NUCLEOTIDE SEQUENCE [LARGE SCALE GENOMIC DNA]</scope>
    <source>
        <strain evidence="2 5">H2C3B</strain>
        <strain evidence="3 4">H2C3C</strain>
    </source>
</reference>
<comment type="caution">
    <text evidence="3">The sequence shown here is derived from an EMBL/GenBank/DDBJ whole genome shotgun (WGS) entry which is preliminary data.</text>
</comment>
<keyword evidence="4" id="KW-1185">Reference proteome</keyword>
<dbReference type="RefSeq" id="WP_179704507.1">
    <property type="nucleotide sequence ID" value="NZ_JACCAS010000001.1"/>
</dbReference>
<feature type="transmembrane region" description="Helical" evidence="1">
    <location>
        <begin position="65"/>
        <end position="87"/>
    </location>
</feature>
<protein>
    <submittedName>
        <fullName evidence="3">Uncharacterized protein</fullName>
    </submittedName>
</protein>
<feature type="transmembrane region" description="Helical" evidence="1">
    <location>
        <begin position="108"/>
        <end position="125"/>
    </location>
</feature>
<keyword evidence="1" id="KW-0472">Membrane</keyword>
<accession>A0A7Y9WHJ9</accession>
<evidence type="ECO:0000313" key="3">
    <source>
        <dbReference type="EMBL" id="NYH20966.1"/>
    </source>
</evidence>
<name>A0A7Y9WHJ9_9BURK</name>
<sequence>MMNSERLNGCTNEPRKSGNIVESPYSVDRFSAGVLLGALVGWLASAGVDYLKLHLSFGKGFDSRLAIEVVVSACLLLPRPLLMKTVLRSRRNLFMRDADVNAMLKGRVMGIAGGIWLGATVNSVLF</sequence>
<dbReference type="AlphaFoldDB" id="A0A7Y9WHJ9"/>
<dbReference type="EMBL" id="JACCAU010000001">
    <property type="protein sequence ID" value="NYH19998.1"/>
    <property type="molecule type" value="Genomic_DNA"/>
</dbReference>
<keyword evidence="1" id="KW-1133">Transmembrane helix</keyword>
<gene>
    <name evidence="3" type="ORF">GGD40_000445</name>
    <name evidence="2" type="ORF">GGD41_007226</name>
</gene>
<evidence type="ECO:0000313" key="4">
    <source>
        <dbReference type="Proteomes" id="UP000540929"/>
    </source>
</evidence>
<keyword evidence="1" id="KW-0812">Transmembrane</keyword>
<proteinExistence type="predicted"/>
<dbReference type="Proteomes" id="UP000572540">
    <property type="component" value="Unassembled WGS sequence"/>
</dbReference>
<dbReference type="Proteomes" id="UP000540929">
    <property type="component" value="Unassembled WGS sequence"/>
</dbReference>
<evidence type="ECO:0000313" key="5">
    <source>
        <dbReference type="Proteomes" id="UP000572540"/>
    </source>
</evidence>
<feature type="transmembrane region" description="Helical" evidence="1">
    <location>
        <begin position="32"/>
        <end position="53"/>
    </location>
</feature>